<gene>
    <name evidence="1" type="ORF">MJO28_007822</name>
</gene>
<reference evidence="1 2" key="3">
    <citation type="journal article" date="2022" name="Microbiol. Spectr.">
        <title>Folding features and dynamics of 3D genome architecture in plant fungal pathogens.</title>
        <authorList>
            <person name="Xia C."/>
        </authorList>
    </citation>
    <scope>NUCLEOTIDE SEQUENCE [LARGE SCALE GENOMIC DNA]</scope>
    <source>
        <strain evidence="1 2">93-210</strain>
    </source>
</reference>
<sequence>MWKLKDETEEFRPFPEQETPATDEPDVLEEEADVLEDETGERVEVPQFQRPAQEIRGDITSENILSHRRRGVPESNLNEIDDDTLSYREILAHPDKSKWIDALSGEANNLKDYEVWDLIDKSKEETPLDCTWKQLDDYFNFKQLIISSSTS</sequence>
<evidence type="ECO:0000313" key="2">
    <source>
        <dbReference type="Proteomes" id="UP001060170"/>
    </source>
</evidence>
<name>A0ACC0EGR7_9BASI</name>
<protein>
    <submittedName>
        <fullName evidence="1">Uncharacterized protein</fullName>
    </submittedName>
</protein>
<organism evidence="1 2">
    <name type="scientific">Puccinia striiformis f. sp. tritici</name>
    <dbReference type="NCBI Taxonomy" id="168172"/>
    <lineage>
        <taxon>Eukaryota</taxon>
        <taxon>Fungi</taxon>
        <taxon>Dikarya</taxon>
        <taxon>Basidiomycota</taxon>
        <taxon>Pucciniomycotina</taxon>
        <taxon>Pucciniomycetes</taxon>
        <taxon>Pucciniales</taxon>
        <taxon>Pucciniaceae</taxon>
        <taxon>Puccinia</taxon>
    </lineage>
</organism>
<evidence type="ECO:0000313" key="1">
    <source>
        <dbReference type="EMBL" id="KAI7952138.1"/>
    </source>
</evidence>
<accession>A0ACC0EGR7</accession>
<comment type="caution">
    <text evidence="1">The sequence shown here is derived from an EMBL/GenBank/DDBJ whole genome shotgun (WGS) entry which is preliminary data.</text>
</comment>
<keyword evidence="2" id="KW-1185">Reference proteome</keyword>
<reference evidence="2" key="1">
    <citation type="journal article" date="2018" name="BMC Genomics">
        <title>Genomic insights into host adaptation between the wheat stripe rust pathogen (Puccinia striiformis f. sp. tritici) and the barley stripe rust pathogen (Puccinia striiformis f. sp. hordei).</title>
        <authorList>
            <person name="Xia C."/>
            <person name="Wang M."/>
            <person name="Yin C."/>
            <person name="Cornejo O.E."/>
            <person name="Hulbert S.H."/>
            <person name="Chen X."/>
        </authorList>
    </citation>
    <scope>NUCLEOTIDE SEQUENCE [LARGE SCALE GENOMIC DNA]</scope>
    <source>
        <strain evidence="2">93-210</strain>
    </source>
</reference>
<dbReference type="Proteomes" id="UP001060170">
    <property type="component" value="Chromosome 7"/>
</dbReference>
<proteinExistence type="predicted"/>
<reference evidence="2" key="2">
    <citation type="journal article" date="2018" name="Mol. Plant Microbe Interact.">
        <title>Genome sequence resources for the wheat stripe rust pathogen (Puccinia striiformis f. sp. tritici) and the barley stripe rust pathogen (Puccinia striiformis f. sp. hordei).</title>
        <authorList>
            <person name="Xia C."/>
            <person name="Wang M."/>
            <person name="Yin C."/>
            <person name="Cornejo O.E."/>
            <person name="Hulbert S.H."/>
            <person name="Chen X."/>
        </authorList>
    </citation>
    <scope>NUCLEOTIDE SEQUENCE [LARGE SCALE GENOMIC DNA]</scope>
    <source>
        <strain evidence="2">93-210</strain>
    </source>
</reference>
<dbReference type="EMBL" id="CM045871">
    <property type="protein sequence ID" value="KAI7952138.1"/>
    <property type="molecule type" value="Genomic_DNA"/>
</dbReference>